<dbReference type="EMBL" id="KP795529">
    <property type="protein sequence ID" value="AKN37275.1"/>
    <property type="molecule type" value="Genomic_DNA"/>
</dbReference>
<protein>
    <recommendedName>
        <fullName evidence="1">Bacterial mobilisation domain-containing protein</fullName>
    </recommendedName>
</protein>
<feature type="domain" description="Bacterial mobilisation" evidence="1">
    <location>
        <begin position="56"/>
        <end position="98"/>
    </location>
</feature>
<accession>A0A0H3ZMA3</accession>
<evidence type="ECO:0000259" key="1">
    <source>
        <dbReference type="Pfam" id="PF05713"/>
    </source>
</evidence>
<sequence length="105" mass="12041">MKLRQKEIKIRVHDDEYSSLQRRNTKARLAEWMRDVCLGEKEASRFKAPPCDPALLRQLAGIGNNLNQIARATNSDDWKTVDRLKVITALGAIEQAIRDLQDEHS</sequence>
<reference evidence="2" key="1">
    <citation type="journal article" date="2015" name="MBio">
        <title>Eco-Evolutionary Dynamics of Episomes among Ecologically Cohesive Bacterial Populations.</title>
        <authorList>
            <person name="Xue H."/>
            <person name="Cordero O.X."/>
            <person name="Camas F.M."/>
            <person name="Trimble W."/>
            <person name="Meyer F."/>
            <person name="Guglielmini J."/>
            <person name="Rocha E.P."/>
            <person name="Polz M.F."/>
        </authorList>
    </citation>
    <scope>NUCLEOTIDE SEQUENCE</scope>
    <source>
        <strain evidence="2">FF_1</strain>
    </source>
</reference>
<name>A0A0H3ZMA3_VIBSP</name>
<dbReference type="RefSeq" id="WP_371692781.1">
    <property type="nucleotide sequence ID" value="NZ_JBGOOP010000096.1"/>
</dbReference>
<dbReference type="AlphaFoldDB" id="A0A0H3ZMA3"/>
<evidence type="ECO:0000313" key="2">
    <source>
        <dbReference type="EMBL" id="AKN37275.1"/>
    </source>
</evidence>
<organism evidence="2">
    <name type="scientific">Vibrio splendidus</name>
    <dbReference type="NCBI Taxonomy" id="29497"/>
    <lineage>
        <taxon>Bacteria</taxon>
        <taxon>Pseudomonadati</taxon>
        <taxon>Pseudomonadota</taxon>
        <taxon>Gammaproteobacteria</taxon>
        <taxon>Vibrionales</taxon>
        <taxon>Vibrionaceae</taxon>
        <taxon>Vibrio</taxon>
    </lineage>
</organism>
<dbReference type="Pfam" id="PF05713">
    <property type="entry name" value="MobC"/>
    <property type="match status" value="1"/>
</dbReference>
<dbReference type="InterPro" id="IPR008687">
    <property type="entry name" value="MobC"/>
</dbReference>
<proteinExistence type="predicted"/>